<keyword evidence="3" id="KW-1185">Reference proteome</keyword>
<feature type="compositionally biased region" description="Polar residues" evidence="1">
    <location>
        <begin position="116"/>
        <end position="130"/>
    </location>
</feature>
<accession>A0A6A6GFK6</accession>
<proteinExistence type="predicted"/>
<name>A0A6A6GFK6_9PEZI</name>
<organism evidence="2 3">
    <name type="scientific">Elsinoe ampelina</name>
    <dbReference type="NCBI Taxonomy" id="302913"/>
    <lineage>
        <taxon>Eukaryota</taxon>
        <taxon>Fungi</taxon>
        <taxon>Dikarya</taxon>
        <taxon>Ascomycota</taxon>
        <taxon>Pezizomycotina</taxon>
        <taxon>Dothideomycetes</taxon>
        <taxon>Dothideomycetidae</taxon>
        <taxon>Myriangiales</taxon>
        <taxon>Elsinoaceae</taxon>
        <taxon>Elsinoe</taxon>
    </lineage>
</organism>
<feature type="region of interest" description="Disordered" evidence="1">
    <location>
        <begin position="99"/>
        <end position="132"/>
    </location>
</feature>
<dbReference type="AlphaFoldDB" id="A0A6A6GFK6"/>
<evidence type="ECO:0000256" key="1">
    <source>
        <dbReference type="SAM" id="MobiDB-lite"/>
    </source>
</evidence>
<protein>
    <submittedName>
        <fullName evidence="2">Uncharacterized protein</fullName>
    </submittedName>
</protein>
<reference evidence="3" key="1">
    <citation type="journal article" date="2020" name="Stud. Mycol.">
        <title>101 Dothideomycetes genomes: A test case for predicting lifestyles and emergence of pathogens.</title>
        <authorList>
            <person name="Haridas S."/>
            <person name="Albert R."/>
            <person name="Binder M."/>
            <person name="Bloem J."/>
            <person name="LaButti K."/>
            <person name="Salamov A."/>
            <person name="Andreopoulos B."/>
            <person name="Baker S."/>
            <person name="Barry K."/>
            <person name="Bills G."/>
            <person name="Bluhm B."/>
            <person name="Cannon C."/>
            <person name="Castanera R."/>
            <person name="Culley D."/>
            <person name="Daum C."/>
            <person name="Ezra D."/>
            <person name="Gonzalez J."/>
            <person name="Henrissat B."/>
            <person name="Kuo A."/>
            <person name="Liang C."/>
            <person name="Lipzen A."/>
            <person name="Lutzoni F."/>
            <person name="Magnuson J."/>
            <person name="Mondo S."/>
            <person name="Nolan M."/>
            <person name="Ohm R."/>
            <person name="Pangilinan J."/>
            <person name="Park H.-J."/>
            <person name="Ramirez L."/>
            <person name="Alfaro M."/>
            <person name="Sun H."/>
            <person name="Tritt A."/>
            <person name="Yoshinaga Y."/>
            <person name="Zwiers L.-H."/>
            <person name="Turgeon B."/>
            <person name="Goodwin S."/>
            <person name="Spatafora J."/>
            <person name="Crous P."/>
            <person name="Grigoriev I."/>
        </authorList>
    </citation>
    <scope>NUCLEOTIDE SEQUENCE [LARGE SCALE GENOMIC DNA]</scope>
    <source>
        <strain evidence="3">CECT 20119</strain>
    </source>
</reference>
<dbReference type="Proteomes" id="UP000799538">
    <property type="component" value="Unassembled WGS sequence"/>
</dbReference>
<sequence>MASMRASCAGPSSSVYGSSVGHFILHAPPDQKRKFPLTSSQGDPQPKPFDRQRRGQSSRRSPYRDQSFLHLWRLWDFWMQVQVLENCFFGTRSTAADTSGRTVHATTGVPTPPNLPSSSAADSSIGTPPQSDRKVLIGISSPLACRAETSLNRSTMRCCAVDGFLVDPPFDSRLQ</sequence>
<evidence type="ECO:0000313" key="3">
    <source>
        <dbReference type="Proteomes" id="UP000799538"/>
    </source>
</evidence>
<feature type="compositionally biased region" description="Polar residues" evidence="1">
    <location>
        <begin position="99"/>
        <end position="109"/>
    </location>
</feature>
<dbReference type="EMBL" id="ML992505">
    <property type="protein sequence ID" value="KAF2224409.1"/>
    <property type="molecule type" value="Genomic_DNA"/>
</dbReference>
<feature type="region of interest" description="Disordered" evidence="1">
    <location>
        <begin position="30"/>
        <end position="62"/>
    </location>
</feature>
<gene>
    <name evidence="2" type="ORF">BDZ85DRAFT_102061</name>
</gene>
<evidence type="ECO:0000313" key="2">
    <source>
        <dbReference type="EMBL" id="KAF2224409.1"/>
    </source>
</evidence>